<reference evidence="10" key="1">
    <citation type="journal article" date="2019" name="Int. J. Syst. Evol. Microbiol.">
        <title>The Global Catalogue of Microorganisms (GCM) 10K type strain sequencing project: providing services to taxonomists for standard genome sequencing and annotation.</title>
        <authorList>
            <consortium name="The Broad Institute Genomics Platform"/>
            <consortium name="The Broad Institute Genome Sequencing Center for Infectious Disease"/>
            <person name="Wu L."/>
            <person name="Ma J."/>
        </authorList>
    </citation>
    <scope>NUCLEOTIDE SEQUENCE [LARGE SCALE GENOMIC DNA]</scope>
    <source>
        <strain evidence="10">JCM 12662</strain>
    </source>
</reference>
<comment type="similarity">
    <text evidence="7">Belongs to the binding-protein-dependent transport system permease family.</text>
</comment>
<evidence type="ECO:0000256" key="5">
    <source>
        <dbReference type="ARBA" id="ARBA00022989"/>
    </source>
</evidence>
<comment type="caution">
    <text evidence="9">The sequence shown here is derived from an EMBL/GenBank/DDBJ whole genome shotgun (WGS) entry which is preliminary data.</text>
</comment>
<evidence type="ECO:0000256" key="4">
    <source>
        <dbReference type="ARBA" id="ARBA00022692"/>
    </source>
</evidence>
<dbReference type="InterPro" id="IPR000515">
    <property type="entry name" value="MetI-like"/>
</dbReference>
<keyword evidence="2 7" id="KW-0813">Transport</keyword>
<keyword evidence="5 7" id="KW-1133">Transmembrane helix</keyword>
<feature type="domain" description="ABC transmembrane type-1" evidence="8">
    <location>
        <begin position="81"/>
        <end position="298"/>
    </location>
</feature>
<dbReference type="SUPFAM" id="SSF160964">
    <property type="entry name" value="MalF N-terminal region-like"/>
    <property type="match status" value="1"/>
</dbReference>
<dbReference type="SUPFAM" id="SSF161098">
    <property type="entry name" value="MetI-like"/>
    <property type="match status" value="1"/>
</dbReference>
<dbReference type="InterPro" id="IPR035906">
    <property type="entry name" value="MetI-like_sf"/>
</dbReference>
<dbReference type="PANTHER" id="PTHR43005">
    <property type="entry name" value="BLR7065 PROTEIN"/>
    <property type="match status" value="1"/>
</dbReference>
<accession>A0ABP3HCP3</accession>
<dbReference type="RefSeq" id="WP_343755660.1">
    <property type="nucleotide sequence ID" value="NZ_BAAACW010000108.1"/>
</dbReference>
<keyword evidence="10" id="KW-1185">Reference proteome</keyword>
<keyword evidence="3" id="KW-1003">Cell membrane</keyword>
<sequence>MASYAADKKHKRLSDNTKTSIFLSPAFVVLAIFFLVPMVLTIVFAFTNLALTGFQAQQLQFVGFDNFVRMFNDNQLYSSIILTLIFVFFSAILGQCLMGFIIAFMMKGKNSTFRRIIGIAVIAAWVTPEVVVGFAWTIFLGDSGTVNNVLTFLGQYLPFLPQEPVAWLFQYPMVSVVVANIWRGTAFSMMAFQTALDDIPTEVEEAAIMDGASRWKSVWNITIPMVKGTIVTNLLLVTLQTLGVFTLIYTMTGGGPSGSTMTLPVYMYQQAFVSFQLGYGTAISLVLLLIGAIFSLFYIKFLKVKI</sequence>
<evidence type="ECO:0000256" key="2">
    <source>
        <dbReference type="ARBA" id="ARBA00022448"/>
    </source>
</evidence>
<gene>
    <name evidence="9" type="ORF">GCM10008932_16980</name>
</gene>
<dbReference type="Pfam" id="PF00528">
    <property type="entry name" value="BPD_transp_1"/>
    <property type="match status" value="1"/>
</dbReference>
<feature type="transmembrane region" description="Helical" evidence="7">
    <location>
        <begin position="230"/>
        <end position="251"/>
    </location>
</feature>
<evidence type="ECO:0000256" key="6">
    <source>
        <dbReference type="ARBA" id="ARBA00023136"/>
    </source>
</evidence>
<dbReference type="PANTHER" id="PTHR43005:SF1">
    <property type="entry name" value="SPERMIDINE_PUTRESCINE TRANSPORT SYSTEM PERMEASE PROTEIN"/>
    <property type="match status" value="1"/>
</dbReference>
<keyword evidence="4 7" id="KW-0812">Transmembrane</keyword>
<dbReference type="Proteomes" id="UP001501166">
    <property type="component" value="Unassembled WGS sequence"/>
</dbReference>
<dbReference type="PROSITE" id="PS50928">
    <property type="entry name" value="ABC_TM1"/>
    <property type="match status" value="1"/>
</dbReference>
<proteinExistence type="inferred from homology"/>
<feature type="transmembrane region" description="Helical" evidence="7">
    <location>
        <begin position="165"/>
        <end position="182"/>
    </location>
</feature>
<feature type="transmembrane region" description="Helical" evidence="7">
    <location>
        <begin position="76"/>
        <end position="104"/>
    </location>
</feature>
<evidence type="ECO:0000259" key="8">
    <source>
        <dbReference type="PROSITE" id="PS50928"/>
    </source>
</evidence>
<evidence type="ECO:0000256" key="7">
    <source>
        <dbReference type="RuleBase" id="RU363032"/>
    </source>
</evidence>
<keyword evidence="6 7" id="KW-0472">Membrane</keyword>
<feature type="transmembrane region" description="Helical" evidence="7">
    <location>
        <begin position="21"/>
        <end position="46"/>
    </location>
</feature>
<dbReference type="EMBL" id="BAAACW010000108">
    <property type="protein sequence ID" value="GAA0365365.1"/>
    <property type="molecule type" value="Genomic_DNA"/>
</dbReference>
<feature type="transmembrane region" description="Helical" evidence="7">
    <location>
        <begin position="116"/>
        <end position="139"/>
    </location>
</feature>
<name>A0ABP3HCP3_9LACT</name>
<evidence type="ECO:0000313" key="9">
    <source>
        <dbReference type="EMBL" id="GAA0365365.1"/>
    </source>
</evidence>
<protein>
    <submittedName>
        <fullName evidence="9">Sugar ABC transporter permease</fullName>
    </submittedName>
</protein>
<comment type="subcellular location">
    <subcellularLocation>
        <location evidence="1 7">Cell membrane</location>
        <topology evidence="1 7">Multi-pass membrane protein</topology>
    </subcellularLocation>
</comment>
<organism evidence="9 10">
    <name type="scientific">Alkalibacterium iburiense</name>
    <dbReference type="NCBI Taxonomy" id="290589"/>
    <lineage>
        <taxon>Bacteria</taxon>
        <taxon>Bacillati</taxon>
        <taxon>Bacillota</taxon>
        <taxon>Bacilli</taxon>
        <taxon>Lactobacillales</taxon>
        <taxon>Carnobacteriaceae</taxon>
        <taxon>Alkalibacterium</taxon>
    </lineage>
</organism>
<evidence type="ECO:0000256" key="3">
    <source>
        <dbReference type="ARBA" id="ARBA00022475"/>
    </source>
</evidence>
<feature type="transmembrane region" description="Helical" evidence="7">
    <location>
        <begin position="271"/>
        <end position="299"/>
    </location>
</feature>
<evidence type="ECO:0000256" key="1">
    <source>
        <dbReference type="ARBA" id="ARBA00004651"/>
    </source>
</evidence>
<dbReference type="Gene3D" id="1.10.3720.10">
    <property type="entry name" value="MetI-like"/>
    <property type="match status" value="1"/>
</dbReference>
<dbReference type="CDD" id="cd06261">
    <property type="entry name" value="TM_PBP2"/>
    <property type="match status" value="1"/>
</dbReference>
<evidence type="ECO:0000313" key="10">
    <source>
        <dbReference type="Proteomes" id="UP001501166"/>
    </source>
</evidence>